<sequence>MNVKMIMFSGILTALAGSVIGLAGARIGQNDFNQLRFESEYYRNLYNKYVLIGAKIGFAVGVAQECVRELQMQQEE</sequence>
<organism evidence="1 2">
    <name type="scientific">Dulcicalothrix desertica PCC 7102</name>
    <dbReference type="NCBI Taxonomy" id="232991"/>
    <lineage>
        <taxon>Bacteria</taxon>
        <taxon>Bacillati</taxon>
        <taxon>Cyanobacteriota</taxon>
        <taxon>Cyanophyceae</taxon>
        <taxon>Nostocales</taxon>
        <taxon>Calotrichaceae</taxon>
        <taxon>Dulcicalothrix</taxon>
    </lineage>
</organism>
<dbReference type="RefSeq" id="WP_127079706.1">
    <property type="nucleotide sequence ID" value="NZ_RSCL01000002.1"/>
</dbReference>
<protein>
    <submittedName>
        <fullName evidence="1">Uncharacterized protein</fullName>
    </submittedName>
</protein>
<accession>A0A3S1ARA0</accession>
<dbReference type="OrthoDB" id="462174at2"/>
<reference evidence="1" key="2">
    <citation type="journal article" date="2019" name="Genome Biol. Evol.">
        <title>Day and night: Metabolic profiles and evolutionary relationships of six axenic non-marine cyanobacteria.</title>
        <authorList>
            <person name="Will S.E."/>
            <person name="Henke P."/>
            <person name="Boedeker C."/>
            <person name="Huang S."/>
            <person name="Brinkmann H."/>
            <person name="Rohde M."/>
            <person name="Jarek M."/>
            <person name="Friedl T."/>
            <person name="Seufert S."/>
            <person name="Schumacher M."/>
            <person name="Overmann J."/>
            <person name="Neumann-Schaal M."/>
            <person name="Petersen J."/>
        </authorList>
    </citation>
    <scope>NUCLEOTIDE SEQUENCE [LARGE SCALE GENOMIC DNA]</scope>
    <source>
        <strain evidence="1">PCC 7102</strain>
    </source>
</reference>
<name>A0A3S1ARA0_9CYAN</name>
<dbReference type="EMBL" id="RSCL01000002">
    <property type="protein sequence ID" value="RUT09096.1"/>
    <property type="molecule type" value="Genomic_DNA"/>
</dbReference>
<evidence type="ECO:0000313" key="1">
    <source>
        <dbReference type="EMBL" id="RUT09096.1"/>
    </source>
</evidence>
<evidence type="ECO:0000313" key="2">
    <source>
        <dbReference type="Proteomes" id="UP000271624"/>
    </source>
</evidence>
<keyword evidence="2" id="KW-1185">Reference proteome</keyword>
<dbReference type="AlphaFoldDB" id="A0A3S1ARA0"/>
<proteinExistence type="predicted"/>
<comment type="caution">
    <text evidence="1">The sequence shown here is derived from an EMBL/GenBank/DDBJ whole genome shotgun (WGS) entry which is preliminary data.</text>
</comment>
<reference evidence="1" key="1">
    <citation type="submission" date="2018-12" db="EMBL/GenBank/DDBJ databases">
        <authorList>
            <person name="Will S."/>
            <person name="Neumann-Schaal M."/>
            <person name="Henke P."/>
        </authorList>
    </citation>
    <scope>NUCLEOTIDE SEQUENCE</scope>
    <source>
        <strain evidence="1">PCC 7102</strain>
    </source>
</reference>
<dbReference type="Proteomes" id="UP000271624">
    <property type="component" value="Unassembled WGS sequence"/>
</dbReference>
<gene>
    <name evidence="1" type="ORF">DSM106972_011490</name>
</gene>